<comment type="caution">
    <text evidence="3">The sequence shown here is derived from an EMBL/GenBank/DDBJ whole genome shotgun (WGS) entry which is preliminary data.</text>
</comment>
<protein>
    <submittedName>
        <fullName evidence="3">Uncharacterized protein</fullName>
    </submittedName>
</protein>
<dbReference type="Proteomes" id="UP000005777">
    <property type="component" value="Unassembled WGS sequence"/>
</dbReference>
<dbReference type="HOGENOM" id="CLU_018430_0_0_11"/>
<evidence type="ECO:0000256" key="2">
    <source>
        <dbReference type="SAM" id="Phobius"/>
    </source>
</evidence>
<keyword evidence="2" id="KW-0812">Transmembrane</keyword>
<keyword evidence="2" id="KW-0472">Membrane</keyword>
<dbReference type="EMBL" id="ADCX01000002">
    <property type="protein sequence ID" value="EFG26615.2"/>
    <property type="molecule type" value="Genomic_DNA"/>
</dbReference>
<evidence type="ECO:0000313" key="4">
    <source>
        <dbReference type="Proteomes" id="UP000005777"/>
    </source>
</evidence>
<keyword evidence="4" id="KW-1185">Reference proteome</keyword>
<proteinExistence type="predicted"/>
<name>W5IID2_SCAIO</name>
<sequence>MIKNYRHSLQSHNLQMRLWRDWSLYQQKLKTLLAAVIALIIASSMLAVALTASPGKAYAQSGTLTKPSDKFYLVSTIDGLPYYLGVIARDAQGRNAYCIETGVHEGFSYTDSKEQKDSPDSRKIAYLAHKYQDKADPVIHAAIAALIKDRFESRDKGLWAHRRAYFLKDHPAVAPMMTKLWDEAEKANPSHFTVNNTYTEAHRRGVFHAQILSSSGQALAGLPLTVTLKGPGVFDKTGKKTITVTTQSHPLDITWTADGDGQVSVSAQARTGSLERLSSDQDYLRTGKGVEATFAGITFSARKSFMPEISTKTQSRTLDEGMHAVDMVTIKTPSGESWPRGLELKASGYYFDRLHQADLKRIISPAVGQSGKDFLLQLEQKGFKPSGYGKATFTESHQKETVTATLRPDGSGQAYQARHDGSFGTWVWIIARADQTVDGQSYLQADLVSDFLEPQETVSMRNRVSVESTVAEHTALTGSTLTDSITIAGFPSDHGSYSGDSVLGYSADNKYAQVYLYWSGNRSDQKNDSAYKPQGLTLPQRDSHHELVGSWTYPARNGQVRVGGGAPDAYGKPVFINATKHGYYVFVYVFKGDSRVMPAQSAYGDEWEMTRVFDHDKPSDHATINTWVSKETVQPGENFHDTAQVRGTFKDDSYVTFTVYDAVPGSPSVSARKLLDEIKVPLNLQSCTSADKTGIRTCTVVSPQVRTATAGIVYWKATLWTAQGHIIVSHVLGARHEQTTVRPTPHKPVQPGRPHKPALPQAHPLRHIKPALAQTGSQVSGAAVIAVLLVCFAGLAFYIGFMLYKDQN</sequence>
<dbReference type="AlphaFoldDB" id="W5IID2"/>
<accession>W5IID2</accession>
<dbReference type="RefSeq" id="WP_115672860.1">
    <property type="nucleotide sequence ID" value="NZ_GG770225.1"/>
</dbReference>
<dbReference type="eggNOG" id="COG5624">
    <property type="taxonomic scope" value="Bacteria"/>
</dbReference>
<evidence type="ECO:0000256" key="1">
    <source>
        <dbReference type="SAM" id="MobiDB-lite"/>
    </source>
</evidence>
<feature type="transmembrane region" description="Helical" evidence="2">
    <location>
        <begin position="782"/>
        <end position="804"/>
    </location>
</feature>
<evidence type="ECO:0000313" key="3">
    <source>
        <dbReference type="EMBL" id="EFG26615.2"/>
    </source>
</evidence>
<organism evidence="3 4">
    <name type="scientific">Scardovia inopinata F0304</name>
    <dbReference type="NCBI Taxonomy" id="641146"/>
    <lineage>
        <taxon>Bacteria</taxon>
        <taxon>Bacillati</taxon>
        <taxon>Actinomycetota</taxon>
        <taxon>Actinomycetes</taxon>
        <taxon>Bifidobacteriales</taxon>
        <taxon>Bifidobacteriaceae</taxon>
        <taxon>Scardovia</taxon>
    </lineage>
</organism>
<feature type="region of interest" description="Disordered" evidence="1">
    <location>
        <begin position="739"/>
        <end position="761"/>
    </location>
</feature>
<keyword evidence="2" id="KW-1133">Transmembrane helix</keyword>
<reference evidence="3 4" key="1">
    <citation type="submission" date="2012-01" db="EMBL/GenBank/DDBJ databases">
        <title>The Genome Sequence of Scardovia inopinata F0304.</title>
        <authorList>
            <consortium name="The Broad Institute Genome Sequencing Platform"/>
            <person name="Earl A."/>
            <person name="Ward D."/>
            <person name="Feldgarden M."/>
            <person name="Gevers D."/>
            <person name="Izard J."/>
            <person name="Baranova O.V."/>
            <person name="Blanton J.M."/>
            <person name="Tanner A.C."/>
            <person name="Dewhirst F.E."/>
            <person name="Young S.K."/>
            <person name="Zeng Q."/>
            <person name="Gargeya S."/>
            <person name="Fitzgerald M."/>
            <person name="Haas B."/>
            <person name="Abouelleil A."/>
            <person name="Alvarado L."/>
            <person name="Arachchi H.M."/>
            <person name="Berlin A."/>
            <person name="Chapman S.B."/>
            <person name="Gearin G."/>
            <person name="Goldberg J."/>
            <person name="Griggs A."/>
            <person name="Gujja S."/>
            <person name="Hansen M."/>
            <person name="Heiman D."/>
            <person name="Howarth C."/>
            <person name="Larimer J."/>
            <person name="Lui A."/>
            <person name="MacDonald P.J."/>
            <person name="McCowen C."/>
            <person name="Montmayeur A."/>
            <person name="Murphy C."/>
            <person name="Neiman D."/>
            <person name="Pearson M."/>
            <person name="Priest M."/>
            <person name="Roberts A."/>
            <person name="Saif S."/>
            <person name="Shea T."/>
            <person name="Sisk P."/>
            <person name="Stolte C."/>
            <person name="Sykes S."/>
            <person name="Wortman J."/>
            <person name="Nusbaum C."/>
            <person name="Birren B."/>
        </authorList>
    </citation>
    <scope>NUCLEOTIDE SEQUENCE [LARGE SCALE GENOMIC DNA]</scope>
    <source>
        <strain evidence="3 4">F0304</strain>
    </source>
</reference>
<gene>
    <name evidence="3" type="ORF">HMPREF9020_00240</name>
</gene>